<name>A0A919Q945_9ACTN</name>
<protein>
    <recommendedName>
        <fullName evidence="1">Transposase InsH N-terminal domain-containing protein</fullName>
    </recommendedName>
</protein>
<dbReference type="EMBL" id="BOOA01000020">
    <property type="protein sequence ID" value="GIH24607.1"/>
    <property type="molecule type" value="Genomic_DNA"/>
</dbReference>
<dbReference type="Pfam" id="PF05598">
    <property type="entry name" value="DUF772"/>
    <property type="match status" value="1"/>
</dbReference>
<keyword evidence="3" id="KW-1185">Reference proteome</keyword>
<dbReference type="Proteomes" id="UP000640052">
    <property type="component" value="Unassembled WGS sequence"/>
</dbReference>
<dbReference type="AlphaFoldDB" id="A0A919Q945"/>
<reference evidence="2" key="1">
    <citation type="submission" date="2021-01" db="EMBL/GenBank/DDBJ databases">
        <title>Whole genome shotgun sequence of Acrocarpospora phusangensis NBRC 108782.</title>
        <authorList>
            <person name="Komaki H."/>
            <person name="Tamura T."/>
        </authorList>
    </citation>
    <scope>NUCLEOTIDE SEQUENCE</scope>
    <source>
        <strain evidence="2">NBRC 108782</strain>
    </source>
</reference>
<dbReference type="PANTHER" id="PTHR35604:SF2">
    <property type="entry name" value="TRANSPOSASE INSH FOR INSERTION SEQUENCE ELEMENT IS5A-RELATED"/>
    <property type="match status" value="1"/>
</dbReference>
<evidence type="ECO:0000313" key="2">
    <source>
        <dbReference type="EMBL" id="GIH24607.1"/>
    </source>
</evidence>
<proteinExistence type="predicted"/>
<organism evidence="2 3">
    <name type="scientific">Acrocarpospora phusangensis</name>
    <dbReference type="NCBI Taxonomy" id="1070424"/>
    <lineage>
        <taxon>Bacteria</taxon>
        <taxon>Bacillati</taxon>
        <taxon>Actinomycetota</taxon>
        <taxon>Actinomycetes</taxon>
        <taxon>Streptosporangiales</taxon>
        <taxon>Streptosporangiaceae</taxon>
        <taxon>Acrocarpospora</taxon>
    </lineage>
</organism>
<dbReference type="RefSeq" id="WP_204041362.1">
    <property type="nucleotide sequence ID" value="NZ_BOOA01000020.1"/>
</dbReference>
<sequence length="354" mass="38575">MAVGQTPMQPGLLSSTVGFCEDRLAPNSIYAVLHRECRALFPDEMFADLFAADGRRSVPPMIVAVVMVLQRLEGLSDREAVDRFAFDVRWKYAAGGLDFDHPGFVHTVLVDMRARLAASDRPDRIFERTVEVARRAGLVGRRRVLDSAPIYDAVATQDTITLIRSAIRALLRAADHVLRAGLRAVISSGDDYTGTGKPVIDWSDAAEREALVDSRAKDGYAMLGVLDGRTLEPEVSRAAWLLATVLGQDLDRDQEDGVFRIARKVAGDRVISTVDPQARHGHKTVRRSFDGYKGHLAEDPDSEIITATVVSAGNVGDAEPAAGLLADLLRSRAEVGQAEVYGDACRVRKLSRQG</sequence>
<gene>
    <name evidence="2" type="ORF">Aph01nite_29170</name>
</gene>
<comment type="caution">
    <text evidence="2">The sequence shown here is derived from an EMBL/GenBank/DDBJ whole genome shotgun (WGS) entry which is preliminary data.</text>
</comment>
<evidence type="ECO:0000313" key="3">
    <source>
        <dbReference type="Proteomes" id="UP000640052"/>
    </source>
</evidence>
<feature type="domain" description="Transposase InsH N-terminal" evidence="1">
    <location>
        <begin position="39"/>
        <end position="115"/>
    </location>
</feature>
<dbReference type="PANTHER" id="PTHR35604">
    <property type="entry name" value="TRANSPOSASE INSH FOR INSERTION SEQUENCE ELEMENT IS5A-RELATED"/>
    <property type="match status" value="1"/>
</dbReference>
<evidence type="ECO:0000259" key="1">
    <source>
        <dbReference type="Pfam" id="PF05598"/>
    </source>
</evidence>
<accession>A0A919Q945</accession>
<dbReference type="InterPro" id="IPR008490">
    <property type="entry name" value="Transposase_InsH_N"/>
</dbReference>